<dbReference type="Proteomes" id="UP000738325">
    <property type="component" value="Unassembled WGS sequence"/>
</dbReference>
<evidence type="ECO:0000256" key="1">
    <source>
        <dbReference type="SAM" id="MobiDB-lite"/>
    </source>
</evidence>
<evidence type="ECO:0000313" key="4">
    <source>
        <dbReference type="Proteomes" id="UP000738325"/>
    </source>
</evidence>
<feature type="compositionally biased region" description="Low complexity" evidence="1">
    <location>
        <begin position="46"/>
        <end position="55"/>
    </location>
</feature>
<protein>
    <submittedName>
        <fullName evidence="3">Uncharacterized protein</fullName>
    </submittedName>
</protein>
<feature type="transmembrane region" description="Helical" evidence="2">
    <location>
        <begin position="193"/>
        <end position="218"/>
    </location>
</feature>
<keyword evidence="2" id="KW-0472">Membrane</keyword>
<keyword evidence="2" id="KW-1133">Transmembrane helix</keyword>
<feature type="transmembrane region" description="Helical" evidence="2">
    <location>
        <begin position="158"/>
        <end position="181"/>
    </location>
</feature>
<accession>A0A9P6ULG2</accession>
<reference evidence="3" key="1">
    <citation type="journal article" date="2020" name="Fungal Divers.">
        <title>Resolving the Mortierellaceae phylogeny through synthesis of multi-gene phylogenetics and phylogenomics.</title>
        <authorList>
            <person name="Vandepol N."/>
            <person name="Liber J."/>
            <person name="Desiro A."/>
            <person name="Na H."/>
            <person name="Kennedy M."/>
            <person name="Barry K."/>
            <person name="Grigoriev I.V."/>
            <person name="Miller A.N."/>
            <person name="O'Donnell K."/>
            <person name="Stajich J.E."/>
            <person name="Bonito G."/>
        </authorList>
    </citation>
    <scope>NUCLEOTIDE SEQUENCE</scope>
    <source>
        <strain evidence="3">REB-010B</strain>
    </source>
</reference>
<feature type="region of interest" description="Disordered" evidence="1">
    <location>
        <begin position="1"/>
        <end position="57"/>
    </location>
</feature>
<proteinExistence type="predicted"/>
<feature type="transmembrane region" description="Helical" evidence="2">
    <location>
        <begin position="113"/>
        <end position="138"/>
    </location>
</feature>
<keyword evidence="2" id="KW-0812">Transmembrane</keyword>
<keyword evidence="4" id="KW-1185">Reference proteome</keyword>
<dbReference type="EMBL" id="JAAAIP010001108">
    <property type="protein sequence ID" value="KAG0310253.1"/>
    <property type="molecule type" value="Genomic_DNA"/>
</dbReference>
<dbReference type="AlphaFoldDB" id="A0A9P6ULG2"/>
<evidence type="ECO:0000256" key="2">
    <source>
        <dbReference type="SAM" id="Phobius"/>
    </source>
</evidence>
<evidence type="ECO:0000313" key="3">
    <source>
        <dbReference type="EMBL" id="KAG0310253.1"/>
    </source>
</evidence>
<sequence>MSNAPDSVQDQRPSQSPQRLQSSTSQSSRNVTLGAAAVSSQPAPPGRSNRSSSGSIPLTQRLKHAFYHVGDRMAQLPFFRPPQPRFNGHGQGQGYGKSHIAADMSELESTYRVLPLIIGCIIPVSILINVPSVTSPWVGVRPYDPTTDSWGDPVEMPLPHWMNAMIIVALLMAVICNVCVLSRFLERHVWHSVVFGLITATLQDILSVGAIVPFCLMYPQSDKYVYLEGFWTMTASMIFSLTATFLMSIDLRRTPDFRLHGSGVTHKQRMLIAQAMALCFYLAFGALVFIWP</sequence>
<organism evidence="3 4">
    <name type="scientific">Dissophora globulifera</name>
    <dbReference type="NCBI Taxonomy" id="979702"/>
    <lineage>
        <taxon>Eukaryota</taxon>
        <taxon>Fungi</taxon>
        <taxon>Fungi incertae sedis</taxon>
        <taxon>Mucoromycota</taxon>
        <taxon>Mortierellomycotina</taxon>
        <taxon>Mortierellomycetes</taxon>
        <taxon>Mortierellales</taxon>
        <taxon>Mortierellaceae</taxon>
        <taxon>Dissophora</taxon>
    </lineage>
</organism>
<dbReference type="OrthoDB" id="297496at2759"/>
<gene>
    <name evidence="3" type="ORF">BGZ99_000556</name>
</gene>
<comment type="caution">
    <text evidence="3">The sequence shown here is derived from an EMBL/GenBank/DDBJ whole genome shotgun (WGS) entry which is preliminary data.</text>
</comment>
<name>A0A9P6ULG2_9FUNG</name>
<feature type="compositionally biased region" description="Low complexity" evidence="1">
    <location>
        <begin position="1"/>
        <end position="29"/>
    </location>
</feature>
<feature type="transmembrane region" description="Helical" evidence="2">
    <location>
        <begin position="230"/>
        <end position="249"/>
    </location>
</feature>
<feature type="transmembrane region" description="Helical" evidence="2">
    <location>
        <begin position="270"/>
        <end position="291"/>
    </location>
</feature>